<evidence type="ECO:0000256" key="3">
    <source>
        <dbReference type="ARBA" id="ARBA00022525"/>
    </source>
</evidence>
<dbReference type="GO" id="GO:0048714">
    <property type="term" value="P:positive regulation of oligodendrocyte differentiation"/>
    <property type="evidence" value="ECO:0007669"/>
    <property type="project" value="Ensembl"/>
</dbReference>
<protein>
    <submittedName>
        <fullName evidence="7">Granulin b</fullName>
    </submittedName>
</protein>
<dbReference type="RefSeq" id="XP_051273763.1">
    <property type="nucleotide sequence ID" value="XM_051417803.1"/>
</dbReference>
<evidence type="ECO:0000256" key="1">
    <source>
        <dbReference type="ARBA" id="ARBA00004613"/>
    </source>
</evidence>
<feature type="domain" description="Granulins" evidence="6">
    <location>
        <begin position="621"/>
        <end position="634"/>
    </location>
</feature>
<feature type="domain" description="Granulins" evidence="6">
    <location>
        <begin position="454"/>
        <end position="467"/>
    </location>
</feature>
<gene>
    <name evidence="7" type="primary">grnb</name>
</gene>
<dbReference type="FunFam" id="2.10.25.160:FF:000001">
    <property type="entry name" value="Granulin precursor"/>
    <property type="match status" value="5"/>
</dbReference>
<dbReference type="SMART" id="SM00277">
    <property type="entry name" value="GRAN"/>
    <property type="match status" value="10"/>
</dbReference>
<dbReference type="GO" id="GO:0048675">
    <property type="term" value="P:axon extension"/>
    <property type="evidence" value="ECO:0007669"/>
    <property type="project" value="Ensembl"/>
</dbReference>
<feature type="domain" description="Granulins" evidence="6">
    <location>
        <begin position="138"/>
        <end position="151"/>
    </location>
</feature>
<dbReference type="InterPro" id="IPR000118">
    <property type="entry name" value="Granulin"/>
</dbReference>
<dbReference type="GO" id="GO:0005576">
    <property type="term" value="C:extracellular region"/>
    <property type="evidence" value="ECO:0007669"/>
    <property type="project" value="UniProtKB-SubCell"/>
</dbReference>
<organism evidence="7 8">
    <name type="scientific">Dicentrarchus labrax</name>
    <name type="common">European seabass</name>
    <name type="synonym">Morone labrax</name>
    <dbReference type="NCBI Taxonomy" id="13489"/>
    <lineage>
        <taxon>Eukaryota</taxon>
        <taxon>Metazoa</taxon>
        <taxon>Chordata</taxon>
        <taxon>Craniata</taxon>
        <taxon>Vertebrata</taxon>
        <taxon>Euteleostomi</taxon>
        <taxon>Actinopterygii</taxon>
        <taxon>Neopterygii</taxon>
        <taxon>Teleostei</taxon>
        <taxon>Neoteleostei</taxon>
        <taxon>Acanthomorphata</taxon>
        <taxon>Eupercaria</taxon>
        <taxon>Moronidae</taxon>
        <taxon>Dicentrarchus</taxon>
    </lineage>
</organism>
<dbReference type="Gene3D" id="2.10.25.160">
    <property type="entry name" value="Granulin"/>
    <property type="match status" value="10"/>
</dbReference>
<comment type="similarity">
    <text evidence="2">Belongs to the granulin family.</text>
</comment>
<keyword evidence="4" id="KW-1015">Disulfide bond</keyword>
<feature type="domain" description="Granulins" evidence="6">
    <location>
        <begin position="293"/>
        <end position="306"/>
    </location>
</feature>
<dbReference type="PANTHER" id="PTHR12274:SF8">
    <property type="entry name" value="GRANULIN-A ISOFORM X1"/>
    <property type="match status" value="1"/>
</dbReference>
<sequence>MMTLQMGILCLALLGLSTALVCPDGGMCEDRDTCCKNTMGGYGCCPLPHAECCSDHLHCCFEGTVCDLVHSKCVNKTVSLPWMTRVPTKPALLIPQLGDKVKAVICPDQASECPDETTCCQLLDGSWGCCPLVKAVCCEDKLHCCPEGTKCDIAHSRCVSASLQSFPMLEKLPARRRDNNTVSLVTCPGGKSSCPDSSTCCLLTSGDYGCCPYPDAMCCSDHIHCCPSNTICDLEHGVCKSSETHVAPLKKISAVPNDVMCPDKKTACPDQTTCCQMTNSTYGCCPMPNAVCCSDHIHCCPEGTKCDLLHSACVSALGESSAAVRIPAAVTELVVAQTKAGAVPCNDSVACADGNTCCKSPEGEWACCPLPKAVCCEDHLHCCPHGTTCNLAASTCDDPAGGAVMPWLSKVPVFPLLTENSKCDKSTSCPGKSTCCKTASGDWACCPLPQAVCCDDHVHCCPHGTVCNLEAERCDDPSGSSPSLRWVAKVSALTSETQDEKCDRQTMCPGGTTCCKKGPGLWACCPLPQAVCCNDHEHCCPKGYKCNVTEQTCDRPGGLSLPWLRKVPALQTESSLAVSGPTRPARNMCDATTSCPKDTTCCFMDRTHKWGCCPLPKAVCCNDGNHCCPSGHTCEPHRSSCSKGPHVIPWFAKLSAQSEPGDVTDVKCDDKSSCASGTTCCKLQTGEWGCCPLVKAVCCADHEHCCPQGYTCNMQTGTCEKKSHEALVGTVPLSRVVRPEPGGAEGDEDVPCDSAGEFHCPERDTCCKLSATEWACCPSPRAVCCSDSKHCCPAGYSCDLQAGGCTPQTPLTWDSLLGDRKKDFVQRGFI</sequence>
<feature type="chain" id="PRO_5035804711" evidence="5">
    <location>
        <begin position="20"/>
        <end position="830"/>
    </location>
</feature>
<feature type="signal peptide" evidence="5">
    <location>
        <begin position="1"/>
        <end position="19"/>
    </location>
</feature>
<feature type="domain" description="Granulins" evidence="6">
    <location>
        <begin position="376"/>
        <end position="389"/>
    </location>
</feature>
<dbReference type="GeneTree" id="ENSGT00470000042293"/>
<dbReference type="GeneID" id="127373381"/>
<feature type="domain" description="Granulins" evidence="6">
    <location>
        <begin position="785"/>
        <end position="798"/>
    </location>
</feature>
<dbReference type="Ensembl" id="ENSDLAT00005012520.2">
    <property type="protein sequence ID" value="ENSDLAP00005011435.2"/>
    <property type="gene ID" value="ENSDLAG00005005875.2"/>
</dbReference>
<proteinExistence type="inferred from homology"/>
<dbReference type="PANTHER" id="PTHR12274">
    <property type="entry name" value="GRANULIN"/>
    <property type="match status" value="1"/>
</dbReference>
<reference evidence="7" key="2">
    <citation type="submission" date="2025-09" db="UniProtKB">
        <authorList>
            <consortium name="Ensembl"/>
        </authorList>
    </citation>
    <scope>IDENTIFICATION</scope>
</reference>
<evidence type="ECO:0000259" key="6">
    <source>
        <dbReference type="PROSITE" id="PS00799"/>
    </source>
</evidence>
<dbReference type="InterPro" id="IPR039036">
    <property type="entry name" value="Granulin_fam"/>
</dbReference>
<dbReference type="PROSITE" id="PS00799">
    <property type="entry name" value="GRANULINS"/>
    <property type="match status" value="9"/>
</dbReference>
<feature type="domain" description="Granulins" evidence="6">
    <location>
        <begin position="699"/>
        <end position="712"/>
    </location>
</feature>
<name>A0A8C4DZZ2_DICLA</name>
<keyword evidence="3" id="KW-0964">Secreted</keyword>
<dbReference type="GO" id="GO:1903979">
    <property type="term" value="P:negative regulation of microglial cell activation"/>
    <property type="evidence" value="ECO:0007669"/>
    <property type="project" value="Ensembl"/>
</dbReference>
<dbReference type="CTD" id="335453"/>
<keyword evidence="5" id="KW-0732">Signal</keyword>
<dbReference type="OMA" id="WFTKQPA"/>
<dbReference type="Proteomes" id="UP000694389">
    <property type="component" value="Unassembled WGS sequence"/>
</dbReference>
<evidence type="ECO:0000256" key="4">
    <source>
        <dbReference type="ARBA" id="ARBA00023157"/>
    </source>
</evidence>
<feature type="domain" description="Granulins" evidence="6">
    <location>
        <begin position="533"/>
        <end position="546"/>
    </location>
</feature>
<dbReference type="Pfam" id="PF00396">
    <property type="entry name" value="Granulin"/>
    <property type="match status" value="10"/>
</dbReference>
<accession>A0A8C4DZZ2</accession>
<evidence type="ECO:0000256" key="5">
    <source>
        <dbReference type="SAM" id="SignalP"/>
    </source>
</evidence>
<feature type="domain" description="Granulins" evidence="6">
    <location>
        <begin position="219"/>
        <end position="232"/>
    </location>
</feature>
<dbReference type="SUPFAM" id="SSF57277">
    <property type="entry name" value="Granulin repeat"/>
    <property type="match status" value="10"/>
</dbReference>
<dbReference type="OrthoDB" id="5854875at2759"/>
<reference evidence="7" key="1">
    <citation type="submission" date="2025-08" db="UniProtKB">
        <authorList>
            <consortium name="Ensembl"/>
        </authorList>
    </citation>
    <scope>IDENTIFICATION</scope>
</reference>
<comment type="subcellular location">
    <subcellularLocation>
        <location evidence="1">Secreted</location>
    </subcellularLocation>
</comment>
<evidence type="ECO:0000313" key="7">
    <source>
        <dbReference type="Ensembl" id="ENSDLAP00005011435.2"/>
    </source>
</evidence>
<keyword evidence="8" id="KW-1185">Reference proteome</keyword>
<evidence type="ECO:0000256" key="2">
    <source>
        <dbReference type="ARBA" id="ARBA00010093"/>
    </source>
</evidence>
<dbReference type="AlphaFoldDB" id="A0A8C4DZZ2"/>
<evidence type="ECO:0000313" key="8">
    <source>
        <dbReference type="Proteomes" id="UP000694389"/>
    </source>
</evidence>
<dbReference type="InterPro" id="IPR037277">
    <property type="entry name" value="Granulin_sf"/>
</dbReference>